<feature type="domain" description="C2H2-type" evidence="20">
    <location>
        <begin position="1805"/>
        <end position="1832"/>
    </location>
</feature>
<sequence length="2182" mass="248822">MAEEKRCSVVRAKCEPINSVIFDKMASGERKATVWEIKKRLHQLTHDELISLVDHLEPTADIGKCRLDVTDEECCFEYIVDYMTSESLLGLEDGGKMSLERPLLGFNVIEELIREKMDTEQGLRAFAKLLKVALDIRDEQANSMVSFIQEHSLTSHEAVVTVGPKDVTVPPGRLTHVKCKVPVGLDFTEPVVLFESGDESIPMTQLDIGEGLIEIKGNDRPYVKVPVSNLTASEVTIRRYTPLGRIQPIVHIVQQDMERGVDIPESQTKGEVPQEGKENSRAGNLWHPPVDINHLEEEQQKLVREMLYEESNAFAQGDDDIGCIPSLQMSISLKDNIPVQRTYASIPKPLYKEVKEYIQDLLARGWVVKSKSPYAAPVVCVRKKDGTLRLCIDYRLLNQKTVPDRHPLPRIQNLIDSLGGYWWFSILDQGKAYHQGFMAEGSRHLTAFTTPWGLYEWVRIPFGLANAPAAFQRSMEEMLDSLRDELCIPYLDDILCYGETFNNHVQGLRRVLRALQKHGVKLRPAKCELFKKEVRYVGRLVSAEGVRIDPSDLEAVLSLKERKPNTVGELRRLLGFLSYYRTFIQDFSRIAKPLYELLQSRGSVATVEQIKSGKAGKRGAQLPSRARVEWTSVHQGVLERLIEALTSPPVLAYPNFELPFVLHTDASEQGLGAVLYQQHDSRLRVIGYGSRTLTPAEKRYRLHSGKLEFLALKWAVCEKFRDYLFYAPHFTVFTDNNPLTYVLSTAKLNAVGHRWVGELADFKFDIRYRPGKANADADVLSRWPLDIDKYVTACTEVLTEEVVRATWEGSQIDRENDVAWVAALNARQEGAGWQDGVSAMKLDHTELRTAQREDPDIGELIKLKESGRELTPERRKAAKGGSKRLMYEWGKLVLQEGILYRKTNERIQLVLPAKFRQLALRQLHDDMGHVGTERVLDLARRRFYWPFMKKEIEHYVTQQCQCIKQKKPVMQVKAPMGSLTSSCPFDLVSIDYLHLERSRGGYEYILVLVDHFTRFAQAYPTRDKSGRTAAERIFNDYIPRFGYPGKLHHDQGREFENQLFAALQRLTGVGNSRTTPYHPQANPAERFNRTLLQMLRTLEEKEKDRWKEHLPKVVHAYNCTKHEATGFSPFFLLYGRHPRLPVDLLFGLGLEDDQYSPRDYAEKWAQRMAAAYKLASDNSKQASARNKKYYDQHLRGVVLQPGDRVLVRNMSERGGPGKLRSYWERTVHVVRDRVGDGPVYQVYPESSRGQDPAMIRTLHRNLLHLVNDLPVDPPPPEADELHRPQRVKPASESKGANSSDSCSDDSDAPRTYYLLRSPLLRGSMRRGPVTEDYGRDGRGLRNSVDKPVRIKRGTKGYLPASAESQPQKEYLPVSTECQPPREYLPVSTECQPPREYLPVSTECQPPREYLPVFTEPQPLDDSPVVLEEIVPVERNRKLIRQREESAESEIVRRSKRESNPPRFLTYSSLGQPSYEPPAEISAVQEEQEVPLVRCYSKVMEHAVDVGTQTDPVVVLSLAQAAVLGLISQNEIFGATIAPNGFYTGEGREGPAPPAESMEYEYADQLIGANGDYLSEPHGENRKPEGLYGAERRRPGPRGRNKRPMNEGEPEESTERSPNTPTQVKGERPEFSSPCYLSNPQQSENEPEVLDLAPQRVPMKEEQCNKGYPEPSREPTSQQVDSDTQTQAHQSPVGHGKALGESSEEARGKEEELEEDEEEVEERALNLKTTEEDVSPAMRRYYESSVTAYEAAEMGLPGEYEEGGQNMMWTEGENSLGRRMQIDRLDINVQIDESYCVDVGEGLKRWKCRMCEKSYTSKYNLVTHILGHNGIKPHECLHCGKLFKQPSHLQTHLLTHQGTRPHKCTVCKKAFTQTSHLKRHMLQHSDVKPYSCRFCGRGFAYPSELRTHETKHESGHCHVCTQCGMEFPTHAHLKRHQVSHQGPTTFQCTECHKSFAYRSQLQNHLMKHQNVRPYVCSECGMEFVQIHHLKQHMLTHKVLTQQALEHKGMKEYKCDVCSREFTLSANLKRHMLIHTSVRPFQCHVCFKTFVQKQTLKTHMIVHLPVKPFKCKVCGKSFNRMYNLLGHMHLHAGSKPFKCPYCTSKFNLKGNLSRHMKVKHGILDTSTEGQEAVPDAEGQEDYEEESFDYSERENLASNNAQDLAKLAKISYYNYTKVAARYNTT</sequence>
<feature type="domain" description="C2H2-type" evidence="20">
    <location>
        <begin position="1945"/>
        <end position="1972"/>
    </location>
</feature>
<keyword evidence="9 18" id="KW-0863">Zinc-finger</keyword>
<gene>
    <name evidence="23" type="ORF">ROHU_006958</name>
</gene>
<dbReference type="GO" id="GO:0004523">
    <property type="term" value="F:RNA-DNA hybrid ribonuclease activity"/>
    <property type="evidence" value="ECO:0007669"/>
    <property type="project" value="UniProtKB-EC"/>
</dbReference>
<evidence type="ECO:0000256" key="6">
    <source>
        <dbReference type="ARBA" id="ARBA00022499"/>
    </source>
</evidence>
<evidence type="ECO:0000256" key="4">
    <source>
        <dbReference type="ARBA" id="ARBA00010879"/>
    </source>
</evidence>
<evidence type="ECO:0000256" key="19">
    <source>
        <dbReference type="SAM" id="MobiDB-lite"/>
    </source>
</evidence>
<feature type="domain" description="C2H2-type" evidence="20">
    <location>
        <begin position="2039"/>
        <end position="2066"/>
    </location>
</feature>
<dbReference type="PROSITE" id="PS50994">
    <property type="entry name" value="INTEGRASE"/>
    <property type="match status" value="1"/>
</dbReference>
<evidence type="ECO:0000256" key="12">
    <source>
        <dbReference type="ARBA" id="ARBA00023015"/>
    </source>
</evidence>
<feature type="compositionally biased region" description="Polar residues" evidence="19">
    <location>
        <begin position="1634"/>
        <end position="1643"/>
    </location>
</feature>
<feature type="domain" description="Reverse transcriptase" evidence="21">
    <location>
        <begin position="362"/>
        <end position="541"/>
    </location>
</feature>
<feature type="domain" description="C2H2-type" evidence="20">
    <location>
        <begin position="2011"/>
        <end position="2038"/>
    </location>
</feature>
<comment type="subcellular location">
    <subcellularLocation>
        <location evidence="2">Nucleus</location>
    </subcellularLocation>
</comment>
<dbReference type="FunFam" id="3.30.160.60:FF:000451">
    <property type="entry name" value="Zinc finger protein 710"/>
    <property type="match status" value="1"/>
</dbReference>
<dbReference type="InterPro" id="IPR036397">
    <property type="entry name" value="RNaseH_sf"/>
</dbReference>
<dbReference type="GO" id="GO:0003677">
    <property type="term" value="F:DNA binding"/>
    <property type="evidence" value="ECO:0007669"/>
    <property type="project" value="UniProtKB-KW"/>
</dbReference>
<protein>
    <recommendedName>
        <fullName evidence="16">Gypsy retrotransposon integrase-like protein 1</fullName>
        <ecNumber evidence="5">3.1.26.4</ecNumber>
    </recommendedName>
    <alternativeName>
        <fullName evidence="17">Zinc finger protein 710</fullName>
    </alternativeName>
</protein>
<dbReference type="FunFam" id="3.30.160.60:FF:000502">
    <property type="entry name" value="Zinc finger protein 710"/>
    <property type="match status" value="1"/>
</dbReference>
<dbReference type="Pfam" id="PF00096">
    <property type="entry name" value="zf-C2H2"/>
    <property type="match status" value="9"/>
</dbReference>
<feature type="compositionally biased region" description="Basic and acidic residues" evidence="19">
    <location>
        <begin position="1442"/>
        <end position="1459"/>
    </location>
</feature>
<dbReference type="PROSITE" id="PS50157">
    <property type="entry name" value="ZINC_FINGER_C2H2_2"/>
    <property type="match status" value="11"/>
</dbReference>
<dbReference type="InterPro" id="IPR001584">
    <property type="entry name" value="Integrase_cat-core"/>
</dbReference>
<evidence type="ECO:0000256" key="2">
    <source>
        <dbReference type="ARBA" id="ARBA00004123"/>
    </source>
</evidence>
<keyword evidence="15" id="KW-0539">Nucleus</keyword>
<feature type="region of interest" description="Disordered" evidence="19">
    <location>
        <begin position="266"/>
        <end position="287"/>
    </location>
</feature>
<keyword evidence="13" id="KW-0238">DNA-binding</keyword>
<dbReference type="FunFam" id="3.30.160.60:FF:000649">
    <property type="entry name" value="Zinc finger protein 710"/>
    <property type="match status" value="1"/>
</dbReference>
<dbReference type="Pfam" id="PF00665">
    <property type="entry name" value="rve"/>
    <property type="match status" value="1"/>
</dbReference>
<feature type="domain" description="C2H2-type" evidence="20">
    <location>
        <begin position="1973"/>
        <end position="1995"/>
    </location>
</feature>
<dbReference type="Pfam" id="PF17921">
    <property type="entry name" value="Integrase_H2C2"/>
    <property type="match status" value="1"/>
</dbReference>
<evidence type="ECO:0000256" key="10">
    <source>
        <dbReference type="ARBA" id="ARBA00022833"/>
    </source>
</evidence>
<evidence type="ECO:0000259" key="20">
    <source>
        <dbReference type="PROSITE" id="PS50157"/>
    </source>
</evidence>
<dbReference type="InterPro" id="IPR012337">
    <property type="entry name" value="RNaseH-like_sf"/>
</dbReference>
<evidence type="ECO:0000256" key="17">
    <source>
        <dbReference type="ARBA" id="ARBA00069175"/>
    </source>
</evidence>
<feature type="domain" description="C2H2-type" evidence="20">
    <location>
        <begin position="1917"/>
        <end position="1944"/>
    </location>
</feature>
<dbReference type="FunFam" id="3.30.420.10:FF:000032">
    <property type="entry name" value="Retrovirus-related Pol polyprotein from transposon 297-like Protein"/>
    <property type="match status" value="1"/>
</dbReference>
<dbReference type="PANTHER" id="PTHR37984:SF15">
    <property type="entry name" value="INTEGRASE CATALYTIC DOMAIN-CONTAINING PROTEIN"/>
    <property type="match status" value="1"/>
</dbReference>
<dbReference type="CDD" id="cd09274">
    <property type="entry name" value="RNase_HI_RT_Ty3"/>
    <property type="match status" value="1"/>
</dbReference>
<keyword evidence="11" id="KW-0832">Ubl conjugation</keyword>
<evidence type="ECO:0000256" key="16">
    <source>
        <dbReference type="ARBA" id="ARBA00039658"/>
    </source>
</evidence>
<evidence type="ECO:0000256" key="8">
    <source>
        <dbReference type="ARBA" id="ARBA00022737"/>
    </source>
</evidence>
<dbReference type="FunFam" id="3.30.160.60:FF:000182">
    <property type="entry name" value="zinc finger protein 366"/>
    <property type="match status" value="1"/>
</dbReference>
<dbReference type="PROSITE" id="PS50878">
    <property type="entry name" value="RT_POL"/>
    <property type="match status" value="1"/>
</dbReference>
<feature type="compositionally biased region" description="Basic and acidic residues" evidence="19">
    <location>
        <begin position="1328"/>
        <end position="1348"/>
    </location>
</feature>
<dbReference type="GO" id="GO:0008270">
    <property type="term" value="F:zinc ion binding"/>
    <property type="evidence" value="ECO:0007669"/>
    <property type="project" value="UniProtKB-KW"/>
</dbReference>
<evidence type="ECO:0000313" key="24">
    <source>
        <dbReference type="Proteomes" id="UP000290572"/>
    </source>
</evidence>
<keyword evidence="7" id="KW-0479">Metal-binding</keyword>
<dbReference type="EC" id="3.1.26.4" evidence="5"/>
<dbReference type="InterPro" id="IPR000477">
    <property type="entry name" value="RT_dom"/>
</dbReference>
<dbReference type="InterPro" id="IPR043128">
    <property type="entry name" value="Rev_trsase/Diguanyl_cyclase"/>
</dbReference>
<dbReference type="Gene3D" id="3.30.70.270">
    <property type="match status" value="2"/>
</dbReference>
<evidence type="ECO:0000259" key="21">
    <source>
        <dbReference type="PROSITE" id="PS50878"/>
    </source>
</evidence>
<proteinExistence type="inferred from homology"/>
<dbReference type="InterPro" id="IPR050951">
    <property type="entry name" value="Retrovirus_Pol_polyprotein"/>
</dbReference>
<feature type="region of interest" description="Disordered" evidence="19">
    <location>
        <begin position="1442"/>
        <end position="1462"/>
    </location>
</feature>
<organism evidence="23 24">
    <name type="scientific">Labeo rohita</name>
    <name type="common">Indian major carp</name>
    <name type="synonym">Cyprinus rohita</name>
    <dbReference type="NCBI Taxonomy" id="84645"/>
    <lineage>
        <taxon>Eukaryota</taxon>
        <taxon>Metazoa</taxon>
        <taxon>Chordata</taxon>
        <taxon>Craniata</taxon>
        <taxon>Vertebrata</taxon>
        <taxon>Euteleostomi</taxon>
        <taxon>Actinopterygii</taxon>
        <taxon>Neopterygii</taxon>
        <taxon>Teleostei</taxon>
        <taxon>Ostariophysi</taxon>
        <taxon>Cypriniformes</taxon>
        <taxon>Cyprinidae</taxon>
        <taxon>Labeoninae</taxon>
        <taxon>Labeonini</taxon>
        <taxon>Labeo</taxon>
    </lineage>
</organism>
<evidence type="ECO:0000256" key="18">
    <source>
        <dbReference type="PROSITE-ProRule" id="PRU00042"/>
    </source>
</evidence>
<dbReference type="InterPro" id="IPR043502">
    <property type="entry name" value="DNA/RNA_pol_sf"/>
</dbReference>
<feature type="region of interest" description="Disordered" evidence="19">
    <location>
        <begin position="1569"/>
        <end position="1727"/>
    </location>
</feature>
<dbReference type="SUPFAM" id="SSF56672">
    <property type="entry name" value="DNA/RNA polymerases"/>
    <property type="match status" value="1"/>
</dbReference>
<evidence type="ECO:0000256" key="14">
    <source>
        <dbReference type="ARBA" id="ARBA00023163"/>
    </source>
</evidence>
<keyword evidence="6" id="KW-1017">Isopeptide bond</keyword>
<evidence type="ECO:0000256" key="3">
    <source>
        <dbReference type="ARBA" id="ARBA00006991"/>
    </source>
</evidence>
<dbReference type="FunFam" id="3.30.160.60:FF:000191">
    <property type="entry name" value="zinc finger protein 366"/>
    <property type="match status" value="1"/>
</dbReference>
<evidence type="ECO:0000313" key="23">
    <source>
        <dbReference type="EMBL" id="RXN21305.1"/>
    </source>
</evidence>
<feature type="domain" description="C2H2-type" evidence="20">
    <location>
        <begin position="2067"/>
        <end position="2094"/>
    </location>
</feature>
<dbReference type="Gene3D" id="1.10.340.70">
    <property type="match status" value="1"/>
</dbReference>
<dbReference type="FunFam" id="3.30.160.60:FF:000161">
    <property type="entry name" value="Zinc finger protein 366"/>
    <property type="match status" value="1"/>
</dbReference>
<keyword evidence="10" id="KW-0862">Zinc</keyword>
<feature type="domain" description="C2H2-type" evidence="20">
    <location>
        <begin position="1833"/>
        <end position="1860"/>
    </location>
</feature>
<accession>A0A498MXC0</accession>
<evidence type="ECO:0000256" key="11">
    <source>
        <dbReference type="ARBA" id="ARBA00022843"/>
    </source>
</evidence>
<reference evidence="23 24" key="1">
    <citation type="submission" date="2018-03" db="EMBL/GenBank/DDBJ databases">
        <title>Draft genome sequence of Rohu Carp (Labeo rohita).</title>
        <authorList>
            <person name="Das P."/>
            <person name="Kushwaha B."/>
            <person name="Joshi C.G."/>
            <person name="Kumar D."/>
            <person name="Nagpure N.S."/>
            <person name="Sahoo L."/>
            <person name="Das S.P."/>
            <person name="Bit A."/>
            <person name="Patnaik S."/>
            <person name="Meher P.K."/>
            <person name="Jayasankar P."/>
            <person name="Koringa P.G."/>
            <person name="Patel N.V."/>
            <person name="Hinsu A.T."/>
            <person name="Kumar R."/>
            <person name="Pandey M."/>
            <person name="Agarwal S."/>
            <person name="Srivastava S."/>
            <person name="Singh M."/>
            <person name="Iquebal M.A."/>
            <person name="Jaiswal S."/>
            <person name="Angadi U.B."/>
            <person name="Kumar N."/>
            <person name="Raza M."/>
            <person name="Shah T.M."/>
            <person name="Rai A."/>
            <person name="Jena J.K."/>
        </authorList>
    </citation>
    <scope>NUCLEOTIDE SEQUENCE [LARGE SCALE GENOMIC DNA]</scope>
    <source>
        <strain evidence="23">DASCIFA01</strain>
        <tissue evidence="23">Testis</tissue>
    </source>
</reference>
<dbReference type="Gene3D" id="3.30.420.10">
    <property type="entry name" value="Ribonuclease H-like superfamily/Ribonuclease H"/>
    <property type="match status" value="1"/>
</dbReference>
<dbReference type="STRING" id="84645.A0A498MXC0"/>
<dbReference type="EMBL" id="QBIY01012614">
    <property type="protein sequence ID" value="RXN21305.1"/>
    <property type="molecule type" value="Genomic_DNA"/>
</dbReference>
<dbReference type="InterPro" id="IPR041588">
    <property type="entry name" value="Integrase_H2C2"/>
</dbReference>
<keyword evidence="14" id="KW-0804">Transcription</keyword>
<dbReference type="PROSITE" id="PS00028">
    <property type="entry name" value="ZINC_FINGER_C2H2_1"/>
    <property type="match status" value="11"/>
</dbReference>
<evidence type="ECO:0000256" key="5">
    <source>
        <dbReference type="ARBA" id="ARBA00012180"/>
    </source>
</evidence>
<feature type="domain" description="C2H2-type" evidence="20">
    <location>
        <begin position="1861"/>
        <end position="1888"/>
    </location>
</feature>
<evidence type="ECO:0000256" key="1">
    <source>
        <dbReference type="ARBA" id="ARBA00003767"/>
    </source>
</evidence>
<dbReference type="Proteomes" id="UP000290572">
    <property type="component" value="Unassembled WGS sequence"/>
</dbReference>
<evidence type="ECO:0000256" key="7">
    <source>
        <dbReference type="ARBA" id="ARBA00022723"/>
    </source>
</evidence>
<keyword evidence="8" id="KW-0677">Repeat</keyword>
<dbReference type="Gene3D" id="3.10.10.10">
    <property type="entry name" value="HIV Type 1 Reverse Transcriptase, subunit A, domain 1"/>
    <property type="match status" value="1"/>
</dbReference>
<feature type="region of interest" description="Disordered" evidence="19">
    <location>
        <begin position="1267"/>
        <end position="1309"/>
    </location>
</feature>
<dbReference type="FunFam" id="3.30.160.60:FF:000684">
    <property type="entry name" value="Zinc finger protein 710"/>
    <property type="match status" value="1"/>
</dbReference>
<evidence type="ECO:0000256" key="15">
    <source>
        <dbReference type="ARBA" id="ARBA00023242"/>
    </source>
</evidence>
<dbReference type="Pfam" id="PF00078">
    <property type="entry name" value="RVT_1"/>
    <property type="match status" value="1"/>
</dbReference>
<name>A0A498MXC0_LABRO</name>
<dbReference type="SMART" id="SM00355">
    <property type="entry name" value="ZnF_C2H2"/>
    <property type="match status" value="11"/>
</dbReference>
<dbReference type="GO" id="GO:0015074">
    <property type="term" value="P:DNA integration"/>
    <property type="evidence" value="ECO:0007669"/>
    <property type="project" value="InterPro"/>
</dbReference>
<dbReference type="FunFam" id="1.10.340.70:FF:000001">
    <property type="entry name" value="Retrovirus-related Pol polyprotein from transposon gypsy-like Protein"/>
    <property type="match status" value="1"/>
</dbReference>
<feature type="compositionally biased region" description="Basic and acidic residues" evidence="19">
    <location>
        <begin position="1574"/>
        <end position="1593"/>
    </location>
</feature>
<dbReference type="FunFam" id="3.30.160.60:FF:000203">
    <property type="entry name" value="Zinc finger protein 366"/>
    <property type="match status" value="1"/>
</dbReference>
<dbReference type="FunFam" id="3.30.160.60:FF:000186">
    <property type="entry name" value="Zinc finger protein 366"/>
    <property type="match status" value="1"/>
</dbReference>
<evidence type="ECO:0000256" key="9">
    <source>
        <dbReference type="ARBA" id="ARBA00022771"/>
    </source>
</evidence>
<comment type="function">
    <text evidence="1">May be involved in transcriptional regulation.</text>
</comment>
<dbReference type="InterPro" id="IPR041577">
    <property type="entry name" value="RT_RNaseH_2"/>
</dbReference>
<dbReference type="FunFam" id="3.10.20.370:FF:000001">
    <property type="entry name" value="Retrovirus-related Pol polyprotein from transposon 17.6-like protein"/>
    <property type="match status" value="1"/>
</dbReference>
<keyword evidence="12" id="KW-0805">Transcription regulation</keyword>
<comment type="similarity">
    <text evidence="4">Belongs to the beta type-B retroviral polymerase family. HERV class-II K(HML-2) pol subfamily.</text>
</comment>
<dbReference type="PANTHER" id="PTHR37984">
    <property type="entry name" value="PROTEIN CBG26694"/>
    <property type="match status" value="1"/>
</dbReference>
<comment type="caution">
    <text evidence="23">The sequence shown here is derived from an EMBL/GenBank/DDBJ whole genome shotgun (WGS) entry which is preliminary data.</text>
</comment>
<dbReference type="SUPFAM" id="SSF57667">
    <property type="entry name" value="beta-beta-alpha zinc fingers"/>
    <property type="match status" value="6"/>
</dbReference>
<dbReference type="SUPFAM" id="SSF53098">
    <property type="entry name" value="Ribonuclease H-like"/>
    <property type="match status" value="1"/>
</dbReference>
<dbReference type="InterPro" id="IPR036236">
    <property type="entry name" value="Znf_C2H2_sf"/>
</dbReference>
<comment type="similarity">
    <text evidence="3">Belongs to the krueppel C2H2-type zinc-finger protein family.</text>
</comment>
<dbReference type="CDD" id="cd01647">
    <property type="entry name" value="RT_LTR"/>
    <property type="match status" value="1"/>
</dbReference>
<dbReference type="Gene3D" id="3.30.160.60">
    <property type="entry name" value="Classic Zinc Finger"/>
    <property type="match status" value="9"/>
</dbReference>
<dbReference type="Pfam" id="PF17919">
    <property type="entry name" value="RT_RNaseH_2"/>
    <property type="match status" value="1"/>
</dbReference>
<feature type="compositionally biased region" description="Low complexity" evidence="19">
    <location>
        <begin position="1675"/>
        <end position="1686"/>
    </location>
</feature>
<dbReference type="GO" id="GO:0005634">
    <property type="term" value="C:nucleus"/>
    <property type="evidence" value="ECO:0007669"/>
    <property type="project" value="UniProtKB-SubCell"/>
</dbReference>
<dbReference type="InterPro" id="IPR013087">
    <property type="entry name" value="Znf_C2H2_type"/>
</dbReference>
<evidence type="ECO:0000256" key="13">
    <source>
        <dbReference type="ARBA" id="ARBA00023125"/>
    </source>
</evidence>
<evidence type="ECO:0000259" key="22">
    <source>
        <dbReference type="PROSITE" id="PS50994"/>
    </source>
</evidence>
<feature type="compositionally biased region" description="Acidic residues" evidence="19">
    <location>
        <begin position="1710"/>
        <end position="1720"/>
    </location>
</feature>
<feature type="domain" description="C2H2-type" evidence="20">
    <location>
        <begin position="1889"/>
        <end position="1911"/>
    </location>
</feature>
<keyword evidence="24" id="KW-1185">Reference proteome</keyword>
<feature type="domain" description="C2H2-type" evidence="20">
    <location>
        <begin position="2095"/>
        <end position="2118"/>
    </location>
</feature>
<feature type="region of interest" description="Disordered" evidence="19">
    <location>
        <begin position="1324"/>
        <end position="1368"/>
    </location>
</feature>
<feature type="domain" description="Integrase catalytic" evidence="22">
    <location>
        <begin position="980"/>
        <end position="1137"/>
    </location>
</feature>